<gene>
    <name evidence="1" type="ORF">V5N11_007589</name>
</gene>
<keyword evidence="2" id="KW-1185">Reference proteome</keyword>
<sequence>MTRALLKVTLILKFTNIISDRIGDGRSVGSGDSDEYEFISLFSQLLYLNHEFDSEDEFTFISQISKIIFVVRSMDLNSQPKPESEFMSLITKAISVFYSMDFDSQPKPLAELISYISHKISLANSTDSDSDSDHDIEEILALEPEPELVSLVYQIFSLVTSMESKSGKFISLCPQSQVTLENGRFYVNEEEVPRTHFGKWECLPLNWKNFSIRGEEATRFYCKGCKGKNHEEYEKAPIEICWLKLEESLSHKLS</sequence>
<organism evidence="1 2">
    <name type="scientific">Cardamine amara subsp. amara</name>
    <dbReference type="NCBI Taxonomy" id="228776"/>
    <lineage>
        <taxon>Eukaryota</taxon>
        <taxon>Viridiplantae</taxon>
        <taxon>Streptophyta</taxon>
        <taxon>Embryophyta</taxon>
        <taxon>Tracheophyta</taxon>
        <taxon>Spermatophyta</taxon>
        <taxon>Magnoliopsida</taxon>
        <taxon>eudicotyledons</taxon>
        <taxon>Gunneridae</taxon>
        <taxon>Pentapetalae</taxon>
        <taxon>rosids</taxon>
        <taxon>malvids</taxon>
        <taxon>Brassicales</taxon>
        <taxon>Brassicaceae</taxon>
        <taxon>Cardamineae</taxon>
        <taxon>Cardamine</taxon>
    </lineage>
</organism>
<dbReference type="AlphaFoldDB" id="A0ABD0ZB20"/>
<evidence type="ECO:0000313" key="1">
    <source>
        <dbReference type="EMBL" id="KAL1191899.1"/>
    </source>
</evidence>
<evidence type="ECO:0000313" key="2">
    <source>
        <dbReference type="Proteomes" id="UP001558713"/>
    </source>
</evidence>
<name>A0ABD0ZB20_CARAN</name>
<proteinExistence type="predicted"/>
<reference evidence="1 2" key="1">
    <citation type="submission" date="2024-04" db="EMBL/GenBank/DDBJ databases">
        <title>Genome assembly C_amara_ONT_v2.</title>
        <authorList>
            <person name="Yant L."/>
            <person name="Moore C."/>
            <person name="Slenker M."/>
        </authorList>
    </citation>
    <scope>NUCLEOTIDE SEQUENCE [LARGE SCALE GENOMIC DNA]</scope>
    <source>
        <tissue evidence="1">Leaf</tissue>
    </source>
</reference>
<accession>A0ABD0ZB20</accession>
<dbReference type="Proteomes" id="UP001558713">
    <property type="component" value="Unassembled WGS sequence"/>
</dbReference>
<dbReference type="EMBL" id="JBANAX010000840">
    <property type="protein sequence ID" value="KAL1191899.1"/>
    <property type="molecule type" value="Genomic_DNA"/>
</dbReference>
<comment type="caution">
    <text evidence="1">The sequence shown here is derived from an EMBL/GenBank/DDBJ whole genome shotgun (WGS) entry which is preliminary data.</text>
</comment>
<protein>
    <submittedName>
        <fullName evidence="1">Uncharacterized protein</fullName>
    </submittedName>
</protein>